<keyword evidence="3" id="KW-1185">Reference proteome</keyword>
<gene>
    <name evidence="2" type="ORF">GEOBRER4_n3828</name>
</gene>
<dbReference type="RefSeq" id="WP_185243527.1">
    <property type="nucleotide sequence ID" value="NZ_AP023213.1"/>
</dbReference>
<dbReference type="SUPFAM" id="SSF54909">
    <property type="entry name" value="Dimeric alpha+beta barrel"/>
    <property type="match status" value="1"/>
</dbReference>
<accession>A0A6S6M3K2</accession>
<evidence type="ECO:0000313" key="2">
    <source>
        <dbReference type="EMBL" id="BCG48932.1"/>
    </source>
</evidence>
<dbReference type="PROSITE" id="PS51725">
    <property type="entry name" value="ABM"/>
    <property type="match status" value="1"/>
</dbReference>
<protein>
    <recommendedName>
        <fullName evidence="1">ABM domain-containing protein</fullName>
    </recommendedName>
</protein>
<dbReference type="GO" id="GO:0016491">
    <property type="term" value="F:oxidoreductase activity"/>
    <property type="evidence" value="ECO:0007669"/>
    <property type="project" value="TreeGrafter"/>
</dbReference>
<dbReference type="InterPro" id="IPR050744">
    <property type="entry name" value="AI-2_Isomerase_LsrG"/>
</dbReference>
<dbReference type="Pfam" id="PF03992">
    <property type="entry name" value="ABM"/>
    <property type="match status" value="1"/>
</dbReference>
<sequence length="101" mass="11530">MICVVASITVKEGKREEFLEIFNANVPKVRDEQGCVEYFPAVDVESGIGVQKLDQQVVTVMEKWQNLEALNRHLESAHMLEYRERVKDLVEGVSLKVLQQA</sequence>
<dbReference type="PANTHER" id="PTHR33336:SF3">
    <property type="entry name" value="ABM DOMAIN-CONTAINING PROTEIN"/>
    <property type="match status" value="1"/>
</dbReference>
<dbReference type="PANTHER" id="PTHR33336">
    <property type="entry name" value="QUINOL MONOOXYGENASE YGIN-RELATED"/>
    <property type="match status" value="1"/>
</dbReference>
<proteinExistence type="predicted"/>
<dbReference type="KEGG" id="gbn:GEOBRER4_36820"/>
<organism evidence="2 3">
    <name type="scientific">Citrifermentans bremense</name>
    <dbReference type="NCBI Taxonomy" id="60035"/>
    <lineage>
        <taxon>Bacteria</taxon>
        <taxon>Pseudomonadati</taxon>
        <taxon>Thermodesulfobacteriota</taxon>
        <taxon>Desulfuromonadia</taxon>
        <taxon>Geobacterales</taxon>
        <taxon>Geobacteraceae</taxon>
        <taxon>Citrifermentans</taxon>
    </lineage>
</organism>
<name>A0A6S6M3K2_9BACT</name>
<evidence type="ECO:0000259" key="1">
    <source>
        <dbReference type="PROSITE" id="PS51725"/>
    </source>
</evidence>
<dbReference type="EMBL" id="AP023213">
    <property type="protein sequence ID" value="BCG48932.1"/>
    <property type="molecule type" value="Genomic_DNA"/>
</dbReference>
<dbReference type="Proteomes" id="UP000515472">
    <property type="component" value="Chromosome"/>
</dbReference>
<reference evidence="2 3" key="1">
    <citation type="submission" date="2020-06" db="EMBL/GenBank/DDBJ databases">
        <title>Interaction of electrochemicaly active bacteria, Geobacter bremensis R4 on different carbon anode.</title>
        <authorList>
            <person name="Meng L."/>
            <person name="Yoshida N."/>
        </authorList>
    </citation>
    <scope>NUCLEOTIDE SEQUENCE [LARGE SCALE GENOMIC DNA]</scope>
    <source>
        <strain evidence="2 3">R4</strain>
    </source>
</reference>
<evidence type="ECO:0000313" key="3">
    <source>
        <dbReference type="Proteomes" id="UP000515472"/>
    </source>
</evidence>
<dbReference type="AlphaFoldDB" id="A0A6S6M3K2"/>
<dbReference type="InterPro" id="IPR007138">
    <property type="entry name" value="ABM_dom"/>
</dbReference>
<dbReference type="InterPro" id="IPR011008">
    <property type="entry name" value="Dimeric_a/b-barrel"/>
</dbReference>
<dbReference type="GO" id="GO:0005829">
    <property type="term" value="C:cytosol"/>
    <property type="evidence" value="ECO:0007669"/>
    <property type="project" value="TreeGrafter"/>
</dbReference>
<feature type="domain" description="ABM" evidence="1">
    <location>
        <begin position="2"/>
        <end position="98"/>
    </location>
</feature>
<dbReference type="Gene3D" id="3.30.70.100">
    <property type="match status" value="1"/>
</dbReference>